<keyword evidence="1" id="KW-0805">Transcription regulation</keyword>
<dbReference type="SUPFAM" id="SSF46785">
    <property type="entry name" value="Winged helix' DNA-binding domain"/>
    <property type="match status" value="1"/>
</dbReference>
<accession>A0ABU3ZIQ4</accession>
<keyword evidence="6" id="KW-1185">Reference proteome</keyword>
<dbReference type="Gene3D" id="1.10.10.10">
    <property type="entry name" value="Winged helix-like DNA-binding domain superfamily/Winged helix DNA-binding domain"/>
    <property type="match status" value="1"/>
</dbReference>
<dbReference type="Pfam" id="PF00392">
    <property type="entry name" value="GntR"/>
    <property type="match status" value="1"/>
</dbReference>
<gene>
    <name evidence="5" type="ORF">R2X38_13485</name>
</gene>
<dbReference type="InterPro" id="IPR011663">
    <property type="entry name" value="UTRA"/>
</dbReference>
<evidence type="ECO:0000256" key="1">
    <source>
        <dbReference type="ARBA" id="ARBA00023015"/>
    </source>
</evidence>
<dbReference type="Proteomes" id="UP001186452">
    <property type="component" value="Unassembled WGS sequence"/>
</dbReference>
<keyword evidence="3" id="KW-0804">Transcription</keyword>
<dbReference type="SMART" id="SM00866">
    <property type="entry name" value="UTRA"/>
    <property type="match status" value="1"/>
</dbReference>
<dbReference type="SMART" id="SM00345">
    <property type="entry name" value="HTH_GNTR"/>
    <property type="match status" value="1"/>
</dbReference>
<evidence type="ECO:0000256" key="3">
    <source>
        <dbReference type="ARBA" id="ARBA00023163"/>
    </source>
</evidence>
<name>A0ABU3ZIQ4_9GAMM</name>
<reference evidence="5 6" key="1">
    <citation type="submission" date="2023-10" db="EMBL/GenBank/DDBJ databases">
        <title>Marine bacteria isolated from horseshoe crab.</title>
        <authorList>
            <person name="Cheng T.H."/>
        </authorList>
    </citation>
    <scope>NUCLEOTIDE SEQUENCE [LARGE SCALE GENOMIC DNA]</scope>
    <source>
        <strain evidence="5 6">HSC6</strain>
    </source>
</reference>
<feature type="domain" description="HTH gntR-type" evidence="4">
    <location>
        <begin position="3"/>
        <end position="71"/>
    </location>
</feature>
<dbReference type="InterPro" id="IPR000524">
    <property type="entry name" value="Tscrpt_reg_HTH_GntR"/>
</dbReference>
<keyword evidence="2" id="KW-0238">DNA-binding</keyword>
<dbReference type="SUPFAM" id="SSF64288">
    <property type="entry name" value="Chorismate lyase-like"/>
    <property type="match status" value="1"/>
</dbReference>
<dbReference type="Gene3D" id="3.40.1410.10">
    <property type="entry name" value="Chorismate lyase-like"/>
    <property type="match status" value="1"/>
</dbReference>
<organism evidence="5 6">
    <name type="scientific">Photobacterium rosenbergii</name>
    <dbReference type="NCBI Taxonomy" id="294936"/>
    <lineage>
        <taxon>Bacteria</taxon>
        <taxon>Pseudomonadati</taxon>
        <taxon>Pseudomonadota</taxon>
        <taxon>Gammaproteobacteria</taxon>
        <taxon>Vibrionales</taxon>
        <taxon>Vibrionaceae</taxon>
        <taxon>Photobacterium</taxon>
    </lineage>
</organism>
<dbReference type="PANTHER" id="PTHR44846">
    <property type="entry name" value="MANNOSYL-D-GLYCERATE TRANSPORT/METABOLISM SYSTEM REPRESSOR MNGR-RELATED"/>
    <property type="match status" value="1"/>
</dbReference>
<evidence type="ECO:0000313" key="5">
    <source>
        <dbReference type="EMBL" id="MDV5170009.1"/>
    </source>
</evidence>
<dbReference type="CDD" id="cd07377">
    <property type="entry name" value="WHTH_GntR"/>
    <property type="match status" value="1"/>
</dbReference>
<dbReference type="InterPro" id="IPR036390">
    <property type="entry name" value="WH_DNA-bd_sf"/>
</dbReference>
<dbReference type="PANTHER" id="PTHR44846:SF1">
    <property type="entry name" value="MANNOSYL-D-GLYCERATE TRANSPORT_METABOLISM SYSTEM REPRESSOR MNGR-RELATED"/>
    <property type="match status" value="1"/>
</dbReference>
<evidence type="ECO:0000256" key="2">
    <source>
        <dbReference type="ARBA" id="ARBA00023125"/>
    </source>
</evidence>
<dbReference type="InterPro" id="IPR050679">
    <property type="entry name" value="Bact_HTH_transcr_reg"/>
</dbReference>
<dbReference type="InterPro" id="IPR036388">
    <property type="entry name" value="WH-like_DNA-bd_sf"/>
</dbReference>
<dbReference type="InterPro" id="IPR028978">
    <property type="entry name" value="Chorismate_lyase_/UTRA_dom_sf"/>
</dbReference>
<dbReference type="PRINTS" id="PR00035">
    <property type="entry name" value="HTHGNTR"/>
</dbReference>
<dbReference type="EMBL" id="JAWJZI010000004">
    <property type="protein sequence ID" value="MDV5170009.1"/>
    <property type="molecule type" value="Genomic_DNA"/>
</dbReference>
<dbReference type="PROSITE" id="PS50949">
    <property type="entry name" value="HTH_GNTR"/>
    <property type="match status" value="1"/>
</dbReference>
<dbReference type="RefSeq" id="WP_317522776.1">
    <property type="nucleotide sequence ID" value="NZ_JAWJZI010000004.1"/>
</dbReference>
<evidence type="ECO:0000259" key="4">
    <source>
        <dbReference type="PROSITE" id="PS50949"/>
    </source>
</evidence>
<sequence length="235" mass="26537">MKLPKYKQIASDIQGLVDTQKLGAGDLLPTEKELMSQYDVSRVTIRKALAELESQEVIVRISGKGTYINGSKARRNALELKGFLEDIHAQGKQPSSRVLDFKLTMADASLAQKLSIEINMPVYAITRLRLINDEPEILEHTFMPAMLFPELSIDIMNTSKYEYIEKDKGLKIALSRETVVAEVADQQLADTLNVEVGYPLIKVMSIGELEDGTCFEYSENYFTSKQFSFEIMARR</sequence>
<dbReference type="Pfam" id="PF07702">
    <property type="entry name" value="UTRA"/>
    <property type="match status" value="1"/>
</dbReference>
<protein>
    <submittedName>
        <fullName evidence="5">GntR family transcriptional regulator</fullName>
    </submittedName>
</protein>
<evidence type="ECO:0000313" key="6">
    <source>
        <dbReference type="Proteomes" id="UP001186452"/>
    </source>
</evidence>
<proteinExistence type="predicted"/>
<comment type="caution">
    <text evidence="5">The sequence shown here is derived from an EMBL/GenBank/DDBJ whole genome shotgun (WGS) entry which is preliminary data.</text>
</comment>